<feature type="transmembrane region" description="Helical" evidence="6">
    <location>
        <begin position="99"/>
        <end position="121"/>
    </location>
</feature>
<evidence type="ECO:0000313" key="7">
    <source>
        <dbReference type="EMBL" id="EOT87660.1"/>
    </source>
</evidence>
<dbReference type="PATRIC" id="fig|1140003.3.peg.717"/>
<feature type="transmembrane region" description="Helical" evidence="6">
    <location>
        <begin position="65"/>
        <end position="87"/>
    </location>
</feature>
<proteinExistence type="predicted"/>
<keyword evidence="3 6" id="KW-0812">Transmembrane</keyword>
<dbReference type="PANTHER" id="PTHR30250">
    <property type="entry name" value="PST FAMILY PREDICTED COLANIC ACID TRANSPORTER"/>
    <property type="match status" value="1"/>
</dbReference>
<dbReference type="eggNOG" id="COG2244">
    <property type="taxonomic scope" value="Bacteria"/>
</dbReference>
<dbReference type="InterPro" id="IPR050833">
    <property type="entry name" value="Poly_Biosynth_Transport"/>
</dbReference>
<reference evidence="7 8" key="1">
    <citation type="submission" date="2013-03" db="EMBL/GenBank/DDBJ databases">
        <title>The Genome Sequence of Enterococcus sulfureus ATCC_49903 (PacBio/Illumina hybrid assembly).</title>
        <authorList>
            <consortium name="The Broad Institute Genomics Platform"/>
            <consortium name="The Broad Institute Genome Sequencing Center for Infectious Disease"/>
            <person name="Earl A."/>
            <person name="Russ C."/>
            <person name="Gilmore M."/>
            <person name="Surin D."/>
            <person name="Walker B."/>
            <person name="Young S."/>
            <person name="Zeng Q."/>
            <person name="Gargeya S."/>
            <person name="Fitzgerald M."/>
            <person name="Haas B."/>
            <person name="Abouelleil A."/>
            <person name="Allen A.W."/>
            <person name="Alvarado L."/>
            <person name="Arachchi H.M."/>
            <person name="Berlin A.M."/>
            <person name="Chapman S.B."/>
            <person name="Gainer-Dewar J."/>
            <person name="Goldberg J."/>
            <person name="Griggs A."/>
            <person name="Gujja S."/>
            <person name="Hansen M."/>
            <person name="Howarth C."/>
            <person name="Imamovic A."/>
            <person name="Ireland A."/>
            <person name="Larimer J."/>
            <person name="McCowan C."/>
            <person name="Murphy C."/>
            <person name="Pearson M."/>
            <person name="Poon T.W."/>
            <person name="Priest M."/>
            <person name="Roberts A."/>
            <person name="Saif S."/>
            <person name="Shea T."/>
            <person name="Sisk P."/>
            <person name="Sykes S."/>
            <person name="Wortman J."/>
            <person name="Nusbaum C."/>
            <person name="Birren B."/>
        </authorList>
    </citation>
    <scope>NUCLEOTIDE SEQUENCE [LARGE SCALE GENOMIC DNA]</scope>
    <source>
        <strain evidence="7 8">ATCC 49903</strain>
    </source>
</reference>
<organism evidence="7 8">
    <name type="scientific">Enterococcus sulfureus ATCC 49903</name>
    <dbReference type="NCBI Taxonomy" id="1140003"/>
    <lineage>
        <taxon>Bacteria</taxon>
        <taxon>Bacillati</taxon>
        <taxon>Bacillota</taxon>
        <taxon>Bacilli</taxon>
        <taxon>Lactobacillales</taxon>
        <taxon>Enterococcaceae</taxon>
        <taxon>Enterococcus</taxon>
    </lineage>
</organism>
<dbReference type="GO" id="GO:0005886">
    <property type="term" value="C:plasma membrane"/>
    <property type="evidence" value="ECO:0007669"/>
    <property type="project" value="UniProtKB-SubCell"/>
</dbReference>
<keyword evidence="5 6" id="KW-0472">Membrane</keyword>
<keyword evidence="8" id="KW-1185">Reference proteome</keyword>
<dbReference type="CDD" id="cd13124">
    <property type="entry name" value="MATE_SpoVB_like"/>
    <property type="match status" value="1"/>
</dbReference>
<sequence>MEKQGKIQDVPLSNEEQMARGSAWMTFGNIGSRLLGALYILPWYFWMGSYGKEANALFGMGYNVYALFIMISTAGIPAAIAKQIAYHNSRHEYKTSKKLFIRALQLMAIFGGIGALVMYLFSPFLAHAAGGGDELIPTMRSLSLALLIIPMMSVMRGYFQAMHNLAPYAISQLVEQVARVFYMLLATFIIMRLGSGNYIDAVTQSTFAAFIGAIASFAVLLFYFRSEKLRMDVRAEVSEEDIVLDTKSLLLTTIHESIPFIIVGSGITLFKLVDQYTFIKTIESFTNYTHAQAIGLFALFSANPDKLTMVVIGLAIALASVGLPLIAEHHASNNKVGLAKLISNNLQLYFFVMLPATFGMMLLAFPLNTIFYGPDAFGTNLLIEATLSGLVLGLFMLSASMLQGMYQNRAAVIYLVVGFIIKLVIQIPFIYWFESYGPLLSTTIALAVTCFLNIRKLYDLTGFNLGMTMRRIGLFLVMTVALVVVAGIARLILGQFLAIDRKLPAFILVLLVAGIGAITYIYLALKIRIADRLLGPGMERMRARLHIK</sequence>
<evidence type="ECO:0000256" key="1">
    <source>
        <dbReference type="ARBA" id="ARBA00004651"/>
    </source>
</evidence>
<feature type="transmembrane region" description="Helical" evidence="6">
    <location>
        <begin position="205"/>
        <end position="224"/>
    </location>
</feature>
<dbReference type="PANTHER" id="PTHR30250:SF21">
    <property type="entry name" value="LIPID II FLIPPASE MURJ"/>
    <property type="match status" value="1"/>
</dbReference>
<feature type="transmembrane region" description="Helical" evidence="6">
    <location>
        <begin position="436"/>
        <end position="454"/>
    </location>
</feature>
<feature type="transmembrane region" description="Helical" evidence="6">
    <location>
        <begin position="141"/>
        <end position="159"/>
    </location>
</feature>
<evidence type="ECO:0000256" key="6">
    <source>
        <dbReference type="SAM" id="Phobius"/>
    </source>
</evidence>
<dbReference type="Pfam" id="PF01943">
    <property type="entry name" value="Polysacc_synt"/>
    <property type="match status" value="1"/>
</dbReference>
<evidence type="ECO:0000313" key="8">
    <source>
        <dbReference type="Proteomes" id="UP000015961"/>
    </source>
</evidence>
<feature type="transmembrane region" description="Helical" evidence="6">
    <location>
        <begin position="474"/>
        <end position="493"/>
    </location>
</feature>
<comment type="caution">
    <text evidence="7">The sequence shown here is derived from an EMBL/GenBank/DDBJ whole genome shotgun (WGS) entry which is preliminary data.</text>
</comment>
<dbReference type="OrthoDB" id="9775950at2"/>
<feature type="transmembrane region" description="Helical" evidence="6">
    <location>
        <begin position="411"/>
        <end position="430"/>
    </location>
</feature>
<keyword evidence="2" id="KW-1003">Cell membrane</keyword>
<feature type="transmembrane region" description="Helical" evidence="6">
    <location>
        <begin position="505"/>
        <end position="525"/>
    </location>
</feature>
<feature type="transmembrane region" description="Helical" evidence="6">
    <location>
        <begin position="308"/>
        <end position="327"/>
    </location>
</feature>
<feature type="transmembrane region" description="Helical" evidence="6">
    <location>
        <begin position="348"/>
        <end position="371"/>
    </location>
</feature>
<feature type="transmembrane region" description="Helical" evidence="6">
    <location>
        <begin position="180"/>
        <end position="199"/>
    </location>
</feature>
<dbReference type="InterPro" id="IPR024923">
    <property type="entry name" value="PG_synth_SpoVB"/>
</dbReference>
<name>S0L8S3_9ENTE</name>
<gene>
    <name evidence="7" type="ORF">I573_00717</name>
</gene>
<evidence type="ECO:0000256" key="4">
    <source>
        <dbReference type="ARBA" id="ARBA00022989"/>
    </source>
</evidence>
<accession>S0L8S3</accession>
<dbReference type="InterPro" id="IPR002797">
    <property type="entry name" value="Polysacc_synth"/>
</dbReference>
<feature type="transmembrane region" description="Helical" evidence="6">
    <location>
        <begin position="21"/>
        <end position="45"/>
    </location>
</feature>
<dbReference type="EMBL" id="ASWO01000001">
    <property type="protein sequence ID" value="EOT87660.1"/>
    <property type="molecule type" value="Genomic_DNA"/>
</dbReference>
<dbReference type="RefSeq" id="WP_016185213.1">
    <property type="nucleotide sequence ID" value="NZ_ASWO01000001.1"/>
</dbReference>
<dbReference type="AlphaFoldDB" id="S0L8S3"/>
<feature type="transmembrane region" description="Helical" evidence="6">
    <location>
        <begin position="377"/>
        <end position="399"/>
    </location>
</feature>
<dbReference type="Proteomes" id="UP000015961">
    <property type="component" value="Unassembled WGS sequence"/>
</dbReference>
<evidence type="ECO:0000256" key="2">
    <source>
        <dbReference type="ARBA" id="ARBA00022475"/>
    </source>
</evidence>
<comment type="subcellular location">
    <subcellularLocation>
        <location evidence="1">Cell membrane</location>
        <topology evidence="1">Multi-pass membrane protein</topology>
    </subcellularLocation>
</comment>
<dbReference type="STRING" id="1140003.OMY_00724"/>
<evidence type="ECO:0000256" key="5">
    <source>
        <dbReference type="ARBA" id="ARBA00023136"/>
    </source>
</evidence>
<keyword evidence="4 6" id="KW-1133">Transmembrane helix</keyword>
<protein>
    <submittedName>
        <fullName evidence="7">Uncharacterized protein</fullName>
    </submittedName>
</protein>
<evidence type="ECO:0000256" key="3">
    <source>
        <dbReference type="ARBA" id="ARBA00022692"/>
    </source>
</evidence>
<dbReference type="PIRSF" id="PIRSF038958">
    <property type="entry name" value="PG_synth_SpoVB"/>
    <property type="match status" value="1"/>
</dbReference>